<dbReference type="PANTHER" id="PTHR45640:SF32">
    <property type="entry name" value="STRESS-INDUCED PROTEIN 1"/>
    <property type="match status" value="1"/>
</dbReference>
<dbReference type="InterPro" id="IPR001436">
    <property type="entry name" value="Alpha-crystallin/sHSP_animal"/>
</dbReference>
<dbReference type="Proteomes" id="UP001176961">
    <property type="component" value="Unassembled WGS sequence"/>
</dbReference>
<dbReference type="GO" id="GO:0051082">
    <property type="term" value="F:unfolded protein binding"/>
    <property type="evidence" value="ECO:0007669"/>
    <property type="project" value="TreeGrafter"/>
</dbReference>
<dbReference type="EMBL" id="CATQJL010000001">
    <property type="protein sequence ID" value="CAJ0589104.1"/>
    <property type="molecule type" value="Genomic_DNA"/>
</dbReference>
<evidence type="ECO:0000259" key="4">
    <source>
        <dbReference type="PROSITE" id="PS01031"/>
    </source>
</evidence>
<dbReference type="GO" id="GO:0042026">
    <property type="term" value="P:protein refolding"/>
    <property type="evidence" value="ECO:0007669"/>
    <property type="project" value="TreeGrafter"/>
</dbReference>
<organism evidence="5 6">
    <name type="scientific">Cylicocyclus nassatus</name>
    <name type="common">Nematode worm</name>
    <dbReference type="NCBI Taxonomy" id="53992"/>
    <lineage>
        <taxon>Eukaryota</taxon>
        <taxon>Metazoa</taxon>
        <taxon>Ecdysozoa</taxon>
        <taxon>Nematoda</taxon>
        <taxon>Chromadorea</taxon>
        <taxon>Rhabditida</taxon>
        <taxon>Rhabditina</taxon>
        <taxon>Rhabditomorpha</taxon>
        <taxon>Strongyloidea</taxon>
        <taxon>Strongylidae</taxon>
        <taxon>Cylicocyclus</taxon>
    </lineage>
</organism>
<comment type="similarity">
    <text evidence="1 2">Belongs to the small heat shock protein (HSP20) family.</text>
</comment>
<gene>
    <name evidence="5" type="ORF">CYNAS_LOCUS1087</name>
</gene>
<dbReference type="GO" id="GO:0005737">
    <property type="term" value="C:cytoplasm"/>
    <property type="evidence" value="ECO:0007669"/>
    <property type="project" value="TreeGrafter"/>
</dbReference>
<feature type="region of interest" description="Disordered" evidence="3">
    <location>
        <begin position="47"/>
        <end position="78"/>
    </location>
</feature>
<dbReference type="Gene3D" id="2.60.40.790">
    <property type="match status" value="1"/>
</dbReference>
<proteinExistence type="inferred from homology"/>
<dbReference type="GO" id="GO:0005634">
    <property type="term" value="C:nucleus"/>
    <property type="evidence" value="ECO:0007669"/>
    <property type="project" value="TreeGrafter"/>
</dbReference>
<accession>A0AA36GE99</accession>
<name>A0AA36GE99_CYLNA</name>
<protein>
    <recommendedName>
        <fullName evidence="4">SHSP domain-containing protein</fullName>
    </recommendedName>
</protein>
<sequence length="78" mass="8924">MIEDKQEIKGKKGYTVRTFVRQWTLPKEVDVEQLKSTLTEDGHLAVEAPKISKKSPTPRSIEIQKAAPPKENEKLNEH</sequence>
<dbReference type="PANTHER" id="PTHR45640">
    <property type="entry name" value="HEAT SHOCK PROTEIN HSP-12.2-RELATED"/>
    <property type="match status" value="1"/>
</dbReference>
<dbReference type="InterPro" id="IPR002068">
    <property type="entry name" value="A-crystallin/Hsp20_dom"/>
</dbReference>
<dbReference type="GO" id="GO:0036498">
    <property type="term" value="P:IRE1-mediated unfolded protein response"/>
    <property type="evidence" value="ECO:0007669"/>
    <property type="project" value="TreeGrafter"/>
</dbReference>
<dbReference type="GO" id="GO:0009408">
    <property type="term" value="P:response to heat"/>
    <property type="evidence" value="ECO:0007669"/>
    <property type="project" value="TreeGrafter"/>
</dbReference>
<dbReference type="CDD" id="cd06526">
    <property type="entry name" value="metazoan_ACD"/>
    <property type="match status" value="1"/>
</dbReference>
<feature type="compositionally biased region" description="Basic and acidic residues" evidence="3">
    <location>
        <begin position="68"/>
        <end position="78"/>
    </location>
</feature>
<evidence type="ECO:0000313" key="5">
    <source>
        <dbReference type="EMBL" id="CAJ0589104.1"/>
    </source>
</evidence>
<evidence type="ECO:0000313" key="6">
    <source>
        <dbReference type="Proteomes" id="UP001176961"/>
    </source>
</evidence>
<keyword evidence="6" id="KW-1185">Reference proteome</keyword>
<evidence type="ECO:0000256" key="1">
    <source>
        <dbReference type="PROSITE-ProRule" id="PRU00285"/>
    </source>
</evidence>
<dbReference type="Pfam" id="PF00011">
    <property type="entry name" value="HSP20"/>
    <property type="match status" value="1"/>
</dbReference>
<dbReference type="InterPro" id="IPR008978">
    <property type="entry name" value="HSP20-like_chaperone"/>
</dbReference>
<dbReference type="AlphaFoldDB" id="A0AA36GE99"/>
<evidence type="ECO:0000256" key="3">
    <source>
        <dbReference type="SAM" id="MobiDB-lite"/>
    </source>
</evidence>
<reference evidence="5" key="1">
    <citation type="submission" date="2023-07" db="EMBL/GenBank/DDBJ databases">
        <authorList>
            <consortium name="CYATHOMIX"/>
        </authorList>
    </citation>
    <scope>NUCLEOTIDE SEQUENCE</scope>
    <source>
        <strain evidence="5">N/A</strain>
    </source>
</reference>
<comment type="caution">
    <text evidence="5">The sequence shown here is derived from an EMBL/GenBank/DDBJ whole genome shotgun (WGS) entry which is preliminary data.</text>
</comment>
<dbReference type="PROSITE" id="PS01031">
    <property type="entry name" value="SHSP"/>
    <property type="match status" value="1"/>
</dbReference>
<dbReference type="SUPFAM" id="SSF49764">
    <property type="entry name" value="HSP20-like chaperones"/>
    <property type="match status" value="1"/>
</dbReference>
<feature type="domain" description="SHSP" evidence="4">
    <location>
        <begin position="1"/>
        <end position="66"/>
    </location>
</feature>
<evidence type="ECO:0000256" key="2">
    <source>
        <dbReference type="RuleBase" id="RU003616"/>
    </source>
</evidence>